<dbReference type="Proteomes" id="UP000887565">
    <property type="component" value="Unplaced"/>
</dbReference>
<proteinExistence type="predicted"/>
<name>A0A915KVI6_ROMCU</name>
<reference evidence="2" key="1">
    <citation type="submission" date="2022-11" db="UniProtKB">
        <authorList>
            <consortium name="WormBaseParasite"/>
        </authorList>
    </citation>
    <scope>IDENTIFICATION</scope>
</reference>
<sequence>MSQNSFIVRGTHYTPTVGLQASYDARVTFVLHPIQRVQPAARTDVPEFDRAIQRTGDDSSFVEL</sequence>
<keyword evidence="1" id="KW-1185">Reference proteome</keyword>
<organism evidence="1 2">
    <name type="scientific">Romanomermis culicivorax</name>
    <name type="common">Nematode worm</name>
    <dbReference type="NCBI Taxonomy" id="13658"/>
    <lineage>
        <taxon>Eukaryota</taxon>
        <taxon>Metazoa</taxon>
        <taxon>Ecdysozoa</taxon>
        <taxon>Nematoda</taxon>
        <taxon>Enoplea</taxon>
        <taxon>Dorylaimia</taxon>
        <taxon>Mermithida</taxon>
        <taxon>Mermithoidea</taxon>
        <taxon>Mermithidae</taxon>
        <taxon>Romanomermis</taxon>
    </lineage>
</organism>
<accession>A0A915KVI6</accession>
<evidence type="ECO:0000313" key="2">
    <source>
        <dbReference type="WBParaSite" id="nRc.2.0.1.t42162-RA"/>
    </source>
</evidence>
<dbReference type="WBParaSite" id="nRc.2.0.1.t42162-RA">
    <property type="protein sequence ID" value="nRc.2.0.1.t42162-RA"/>
    <property type="gene ID" value="nRc.2.0.1.g42162"/>
</dbReference>
<evidence type="ECO:0000313" key="1">
    <source>
        <dbReference type="Proteomes" id="UP000887565"/>
    </source>
</evidence>
<protein>
    <submittedName>
        <fullName evidence="2">Uncharacterized protein</fullName>
    </submittedName>
</protein>
<dbReference type="AlphaFoldDB" id="A0A915KVI6"/>